<accession>A0AA88TWG8</accession>
<evidence type="ECO:0000313" key="2">
    <source>
        <dbReference type="Proteomes" id="UP001187343"/>
    </source>
</evidence>
<comment type="caution">
    <text evidence="1">The sequence shown here is derived from an EMBL/GenBank/DDBJ whole genome shotgun (WGS) entry which is preliminary data.</text>
</comment>
<protein>
    <submittedName>
        <fullName evidence="1">Uncharacterized protein</fullName>
    </submittedName>
</protein>
<dbReference type="AlphaFoldDB" id="A0AA88TWG8"/>
<organism evidence="1 2">
    <name type="scientific">Cirrhinus molitorella</name>
    <name type="common">mud carp</name>
    <dbReference type="NCBI Taxonomy" id="172907"/>
    <lineage>
        <taxon>Eukaryota</taxon>
        <taxon>Metazoa</taxon>
        <taxon>Chordata</taxon>
        <taxon>Craniata</taxon>
        <taxon>Vertebrata</taxon>
        <taxon>Euteleostomi</taxon>
        <taxon>Actinopterygii</taxon>
        <taxon>Neopterygii</taxon>
        <taxon>Teleostei</taxon>
        <taxon>Ostariophysi</taxon>
        <taxon>Cypriniformes</taxon>
        <taxon>Cyprinidae</taxon>
        <taxon>Labeoninae</taxon>
        <taxon>Labeonini</taxon>
        <taxon>Cirrhinus</taxon>
    </lineage>
</organism>
<proteinExistence type="predicted"/>
<dbReference type="Proteomes" id="UP001187343">
    <property type="component" value="Unassembled WGS sequence"/>
</dbReference>
<dbReference type="EMBL" id="JAUYZG010000003">
    <property type="protein sequence ID" value="KAK2911506.1"/>
    <property type="molecule type" value="Genomic_DNA"/>
</dbReference>
<keyword evidence="2" id="KW-1185">Reference proteome</keyword>
<sequence>MDNIQNDKSEAEEVKVAMLENANKVEEPKPANQKPENPQCTRGKCKKSTLNQKMEYLRANKGLIATVLISAAIIFAVVVAMLASKEGHSHSAHNAKHIVHRHNVTEMP</sequence>
<name>A0AA88TWG8_9TELE</name>
<gene>
    <name evidence="1" type="ORF">Q8A67_003639</name>
</gene>
<evidence type="ECO:0000313" key="1">
    <source>
        <dbReference type="EMBL" id="KAK2911506.1"/>
    </source>
</evidence>
<reference evidence="1" key="1">
    <citation type="submission" date="2023-08" db="EMBL/GenBank/DDBJ databases">
        <title>Chromosome-level Genome Assembly of mud carp (Cirrhinus molitorella).</title>
        <authorList>
            <person name="Liu H."/>
        </authorList>
    </citation>
    <scope>NUCLEOTIDE SEQUENCE</scope>
    <source>
        <strain evidence="1">Prfri</strain>
        <tissue evidence="1">Muscle</tissue>
    </source>
</reference>